<feature type="domain" description="TOG" evidence="7">
    <location>
        <begin position="332"/>
        <end position="562"/>
    </location>
</feature>
<dbReference type="EMBL" id="JH712080">
    <property type="protein sequence ID" value="EJD76297.1"/>
    <property type="molecule type" value="Genomic_DNA"/>
</dbReference>
<reference evidence="8" key="1">
    <citation type="submission" date="2012-04" db="EMBL/GenBank/DDBJ databases">
        <title>The Genome Sequence of Loa loa.</title>
        <authorList>
            <consortium name="The Broad Institute Genome Sequencing Platform"/>
            <consortium name="Broad Institute Genome Sequencing Center for Infectious Disease"/>
            <person name="Nutman T.B."/>
            <person name="Fink D.L."/>
            <person name="Russ C."/>
            <person name="Young S."/>
            <person name="Zeng Q."/>
            <person name="Gargeya S."/>
            <person name="Alvarado L."/>
            <person name="Berlin A."/>
            <person name="Chapman S.B."/>
            <person name="Chen Z."/>
            <person name="Freedman E."/>
            <person name="Gellesch M."/>
            <person name="Goldberg J."/>
            <person name="Griggs A."/>
            <person name="Gujja S."/>
            <person name="Heilman E.R."/>
            <person name="Heiman D."/>
            <person name="Howarth C."/>
            <person name="Mehta T."/>
            <person name="Neiman D."/>
            <person name="Pearson M."/>
            <person name="Roberts A."/>
            <person name="Saif S."/>
            <person name="Shea T."/>
            <person name="Shenoy N."/>
            <person name="Sisk P."/>
            <person name="Stolte C."/>
            <person name="Sykes S."/>
            <person name="White J."/>
            <person name="Yandava C."/>
            <person name="Haas B."/>
            <person name="Henn M.R."/>
            <person name="Nusbaum C."/>
            <person name="Birren B."/>
        </authorList>
    </citation>
    <scope>NUCLEOTIDE SEQUENCE [LARGE SCALE GENOMIC DNA]</scope>
</reference>
<dbReference type="GO" id="GO:0045180">
    <property type="term" value="C:basal cortex"/>
    <property type="evidence" value="ECO:0007669"/>
    <property type="project" value="TreeGrafter"/>
</dbReference>
<dbReference type="GeneID" id="9942889"/>
<dbReference type="SUPFAM" id="SSF48371">
    <property type="entry name" value="ARM repeat"/>
    <property type="match status" value="1"/>
</dbReference>
<feature type="region of interest" description="Disordered" evidence="6">
    <location>
        <begin position="646"/>
        <end position="700"/>
    </location>
</feature>
<evidence type="ECO:0000256" key="2">
    <source>
        <dbReference type="ARBA" id="ARBA00022490"/>
    </source>
</evidence>
<accession>A0A1S0UN62</accession>
<keyword evidence="4" id="KW-0206">Cytoskeleton</keyword>
<dbReference type="OrthoDB" id="46159at2759"/>
<dbReference type="GO" id="GO:0005876">
    <property type="term" value="C:spindle microtubule"/>
    <property type="evidence" value="ECO:0007669"/>
    <property type="project" value="TreeGrafter"/>
</dbReference>
<dbReference type="InterPro" id="IPR021133">
    <property type="entry name" value="HEAT_type_2"/>
</dbReference>
<evidence type="ECO:0000259" key="7">
    <source>
        <dbReference type="SMART" id="SM01349"/>
    </source>
</evidence>
<evidence type="ECO:0000256" key="3">
    <source>
        <dbReference type="ARBA" id="ARBA00022737"/>
    </source>
</evidence>
<gene>
    <name evidence="8" type="ORF">LOAG_16727</name>
</gene>
<feature type="domain" description="TOG" evidence="7">
    <location>
        <begin position="1024"/>
        <end position="1256"/>
    </location>
</feature>
<evidence type="ECO:0000256" key="1">
    <source>
        <dbReference type="ARBA" id="ARBA00004245"/>
    </source>
</evidence>
<feature type="compositionally biased region" description="Polar residues" evidence="6">
    <location>
        <begin position="658"/>
        <end position="673"/>
    </location>
</feature>
<dbReference type="Pfam" id="PF12348">
    <property type="entry name" value="CLASP_N"/>
    <property type="match status" value="1"/>
</dbReference>
<dbReference type="InParanoid" id="A0A1S0UN62"/>
<dbReference type="InterPro" id="IPR011989">
    <property type="entry name" value="ARM-like"/>
</dbReference>
<dbReference type="AlphaFoldDB" id="A0A1S0UN62"/>
<evidence type="ECO:0000256" key="4">
    <source>
        <dbReference type="ARBA" id="ARBA00023212"/>
    </source>
</evidence>
<dbReference type="RefSeq" id="XP_020307107.1">
    <property type="nucleotide sequence ID" value="XM_020449377.1"/>
</dbReference>
<dbReference type="GO" id="GO:0005881">
    <property type="term" value="C:cytoplasmic microtubule"/>
    <property type="evidence" value="ECO:0007669"/>
    <property type="project" value="TreeGrafter"/>
</dbReference>
<dbReference type="GO" id="GO:0090307">
    <property type="term" value="P:mitotic spindle assembly"/>
    <property type="evidence" value="ECO:0007669"/>
    <property type="project" value="TreeGrafter"/>
</dbReference>
<dbReference type="GO" id="GO:0008017">
    <property type="term" value="F:microtubule binding"/>
    <property type="evidence" value="ECO:0007669"/>
    <property type="project" value="TreeGrafter"/>
</dbReference>
<dbReference type="SMART" id="SM01349">
    <property type="entry name" value="TOG"/>
    <property type="match status" value="3"/>
</dbReference>
<dbReference type="GO" id="GO:0005815">
    <property type="term" value="C:microtubule organizing center"/>
    <property type="evidence" value="ECO:0007669"/>
    <property type="project" value="TreeGrafter"/>
</dbReference>
<proteinExistence type="predicted"/>
<keyword evidence="3" id="KW-0677">Repeat</keyword>
<dbReference type="PROSITE" id="PS50077">
    <property type="entry name" value="HEAT_REPEAT"/>
    <property type="match status" value="1"/>
</dbReference>
<feature type="compositionally biased region" description="Polar residues" evidence="6">
    <location>
        <begin position="225"/>
        <end position="241"/>
    </location>
</feature>
<dbReference type="OMA" id="KMRHNWL"/>
<dbReference type="GO" id="GO:0072686">
    <property type="term" value="C:mitotic spindle"/>
    <property type="evidence" value="ECO:0007669"/>
    <property type="project" value="TreeGrafter"/>
</dbReference>
<name>A0A1S0UN62_LOALO</name>
<dbReference type="Gene3D" id="1.25.10.10">
    <property type="entry name" value="Leucine-rich Repeat Variant"/>
    <property type="match status" value="4"/>
</dbReference>
<evidence type="ECO:0000256" key="6">
    <source>
        <dbReference type="SAM" id="MobiDB-lite"/>
    </source>
</evidence>
<comment type="subcellular location">
    <subcellularLocation>
        <location evidence="1">Cytoplasm</location>
        <location evidence="1">Cytoskeleton</location>
    </subcellularLocation>
</comment>
<dbReference type="GO" id="GO:1902903">
    <property type="term" value="P:regulation of supramolecular fiber organization"/>
    <property type="evidence" value="ECO:0007669"/>
    <property type="project" value="UniProtKB-ARBA"/>
</dbReference>
<evidence type="ECO:0000256" key="5">
    <source>
        <dbReference type="PROSITE-ProRule" id="PRU00103"/>
    </source>
</evidence>
<dbReference type="FunCoup" id="A0A1S0UN62">
    <property type="interactions" value="2604"/>
</dbReference>
<dbReference type="InterPro" id="IPR034085">
    <property type="entry name" value="TOG"/>
</dbReference>
<dbReference type="Pfam" id="PF24987">
    <property type="entry name" value="HEAT_EF3_N"/>
    <property type="match status" value="1"/>
</dbReference>
<organism evidence="8">
    <name type="scientific">Loa loa</name>
    <name type="common">Eye worm</name>
    <name type="synonym">Filaria loa</name>
    <dbReference type="NCBI Taxonomy" id="7209"/>
    <lineage>
        <taxon>Eukaryota</taxon>
        <taxon>Metazoa</taxon>
        <taxon>Ecdysozoa</taxon>
        <taxon>Nematoda</taxon>
        <taxon>Chromadorea</taxon>
        <taxon>Rhabditida</taxon>
        <taxon>Spirurina</taxon>
        <taxon>Spiruromorpha</taxon>
        <taxon>Filarioidea</taxon>
        <taxon>Onchocercidae</taxon>
        <taxon>Loa</taxon>
    </lineage>
</organism>
<protein>
    <submittedName>
        <fullName evidence="8">Mast family protein</fullName>
    </submittedName>
</protein>
<dbReference type="InterPro" id="IPR024395">
    <property type="entry name" value="CLASP_N_dom"/>
</dbReference>
<dbReference type="GO" id="GO:0040001">
    <property type="term" value="P:establishment of mitotic spindle localization"/>
    <property type="evidence" value="ECO:0007669"/>
    <property type="project" value="TreeGrafter"/>
</dbReference>
<keyword evidence="2" id="KW-0963">Cytoplasm</keyword>
<dbReference type="GO" id="GO:0031110">
    <property type="term" value="P:regulation of microtubule polymerization or depolymerization"/>
    <property type="evidence" value="ECO:0007669"/>
    <property type="project" value="UniProtKB-ARBA"/>
</dbReference>
<feature type="repeat" description="HEAT" evidence="5">
    <location>
        <begin position="163"/>
        <end position="200"/>
    </location>
</feature>
<evidence type="ECO:0000313" key="8">
    <source>
        <dbReference type="EMBL" id="EJD76297.1"/>
    </source>
</evidence>
<dbReference type="PANTHER" id="PTHR21567">
    <property type="entry name" value="CLASP"/>
    <property type="match status" value="1"/>
</dbReference>
<feature type="domain" description="TOG" evidence="7">
    <location>
        <begin position="1"/>
        <end position="228"/>
    </location>
</feature>
<dbReference type="GO" id="GO:0000776">
    <property type="term" value="C:kinetochore"/>
    <property type="evidence" value="ECO:0007669"/>
    <property type="project" value="TreeGrafter"/>
</dbReference>
<sequence>MSWLAELLEQNSSDPRERLELGQQILSQLQISRLSSDSTLLNDFCDLVVQWLSGSNYKVALLAVEIIDVAIEVSADVISPYLLDRATALVERLGDSKQSVREAMVQLLAALANTPHCSPQAVLERISFGLNHRQWLVRIGTMHVVRVVLENRRRFVEPQIHRMIPSLCHLMVDPNIDVREVAASTLVVIFWHLGENVLSSIRKRQLIPEPKFQMLMARFNEAQMNGNYASSNTPTTSQRIGRSSRRPQLPQKPQLTPRSNRGMIGSRKGQLLEEQENSTSVPAWQRASSVPAHKRPLIVSSKGSSSAGSVSDEAFQRAFTEVPKCNVFSSKQLRDQISDACAVLENTDLDWSRRMTALKTLRAVIIGGGLDYSDFAEEVREVQAGLLTSVKDLRSQLCREACVTIAFYCERLGLVMVSVIDALMPTLISLMQNSAKVMATSAQLALQYVIKHICSARLLPHLQTAMSSKSKEIRRNTASLCLMALTLWDSKIVEKNMNIFLECIKASINDADPETRRIGRGLFMQLDQEYKKQADMLYKTLDPSRQRTLSGFVSQSSSSQSIISERDTLPISQRNAAYVLHKASPAYYAGRSTSDIDPGAVRRVAHRSVRTAPKWGGPLQQVNGTPSTTQMRTTAAQRLSSASQKFVSSLRRIPPTPTNYVRSQPGSRSTSPASRFPARVPPRSQVSSRTKIQVDESEDHASVSSDSFRFETMELATALSCCGSSSTTEKKEGLKALFTIISSEKQINTVDLKKIIERLNPLIGEGAHKLLQPLADTLIALIRRYHEELNDWLNLLIPKLVTKCSTDVLPSNLEKYRIMTEIVRTSFDPEKQLHAVCKFIRDPVRNNVNVKIKYGLLMYLHDLMCGMDSAPSMNQSEVRQAVSKIFQWVDDPKNICLMAISEKIVCDMFHLNASDFTSMLATFPNDLKDRLRAIIRKNSFCLSASNGINTNEARAGILETTAQINDFVDRRAGLPMSPSRASPQLINGLVRSSYDGVPLRRSSNEDQSGSLSGYILDPQGLANDPEQQEELITKIGEELSLHNQRSEERQRAMLVLSQITRDNLFSLWDKHFKMVFLLLIETLKDNDENIRRMALKLLKEICYAQASRFNEFAEMALMRVLDACTDESKLVVTAAEECGVVLATHVSSATCRRVLLAIIKSDVGEPKIHIAIKLLTKVIESLSATELELILDEVAPPIVDTYNYVSSSIRKESVVCLVAMIMLVGEERMAPYLSELNKGKQKLIDVYVKRMKGIFE</sequence>
<feature type="region of interest" description="Disordered" evidence="6">
    <location>
        <begin position="225"/>
        <end position="264"/>
    </location>
</feature>
<dbReference type="PANTHER" id="PTHR21567:SF9">
    <property type="entry name" value="CLIP-ASSOCIATING PROTEIN"/>
    <property type="match status" value="1"/>
</dbReference>
<dbReference type="CTD" id="9942889"/>
<dbReference type="InterPro" id="IPR016024">
    <property type="entry name" value="ARM-type_fold"/>
</dbReference>
<dbReference type="KEGG" id="loa:LOAG_16727"/>